<evidence type="ECO:0000259" key="10">
    <source>
        <dbReference type="PROSITE" id="PS50885"/>
    </source>
</evidence>
<dbReference type="EMBL" id="PDKW01000043">
    <property type="protein sequence ID" value="PGH53328.1"/>
    <property type="molecule type" value="Genomic_DNA"/>
</dbReference>
<dbReference type="SUPFAM" id="SSF58104">
    <property type="entry name" value="Methyl-accepting chemotaxis protein (MCP) signaling domain"/>
    <property type="match status" value="1"/>
</dbReference>
<dbReference type="SMART" id="SM00304">
    <property type="entry name" value="HAMP"/>
    <property type="match status" value="1"/>
</dbReference>
<feature type="domain" description="HAMP" evidence="10">
    <location>
        <begin position="225"/>
        <end position="278"/>
    </location>
</feature>
<reference evidence="12" key="1">
    <citation type="submission" date="2017-10" db="EMBL/GenBank/DDBJ databases">
        <authorList>
            <person name="Kravchenko I.K."/>
            <person name="Grouzdev D.S."/>
        </authorList>
    </citation>
    <scope>NUCLEOTIDE SEQUENCE [LARGE SCALE GENOMIC DNA]</scope>
    <source>
        <strain evidence="12">B2</strain>
    </source>
</reference>
<evidence type="ECO:0000259" key="9">
    <source>
        <dbReference type="PROSITE" id="PS50192"/>
    </source>
</evidence>
<feature type="chain" id="PRO_5018271870" evidence="7">
    <location>
        <begin position="26"/>
        <end position="575"/>
    </location>
</feature>
<evidence type="ECO:0000256" key="4">
    <source>
        <dbReference type="ARBA" id="ARBA00029447"/>
    </source>
</evidence>
<feature type="coiled-coil region" evidence="6">
    <location>
        <begin position="276"/>
        <end position="308"/>
    </location>
</feature>
<dbReference type="SUPFAM" id="SSF158472">
    <property type="entry name" value="HAMP domain-like"/>
    <property type="match status" value="1"/>
</dbReference>
<sequence>MGMSIKRRLSIAMALIAATLLFSMAATWMTVSEEHDSLNTMESSSDRVTENGLELVKSIKEIQIHVIQVQQWLTDVSATRGLDGLDDGPAKAAEHAEGFRAEIARAAALASTLGLTDIQEALRETAGAFAPYYDTGKRMAEAFIADGPAAGNRLMGEFDKTAEAITDSLEALVSKTDTATAAEIAKLNRSIDTVRADVDSLKLVVIAGGLIGLVACLSTAIMMTRGVTRPLSSMTDAMHRLADGDTAVIVPAEGRTDEIGAMASALVVFKGNAIEKRRLEEEQRNAGLRVEEERIQAMRQLADRLEQRIGGILRTVADEARVLHQAAKMMTDTADQTNLRSEAVAAATQQTSASVETVAAAAEELSASVGEIGRQVSQSTGIAEEAVERARHANAKVDGLAAAARQVGDVVQLINSIASQTNLLALNATIEAARAGEAGKGFAVVASEVKNLANQTAKATEEISAQITAIQAATGEAVSDIQGITRVIESMNEIATGIAGAVSQQAAATGEIARNAQQASTGTRDVNHNITGVSAAAGETGTAAKNVLNASTTLSQEAVAMERQLAEFLSQLRAA</sequence>
<organism evidence="11 12">
    <name type="scientific">Azospirillum palustre</name>
    <dbReference type="NCBI Taxonomy" id="2044885"/>
    <lineage>
        <taxon>Bacteria</taxon>
        <taxon>Pseudomonadati</taxon>
        <taxon>Pseudomonadota</taxon>
        <taxon>Alphaproteobacteria</taxon>
        <taxon>Rhodospirillales</taxon>
        <taxon>Azospirillaceae</taxon>
        <taxon>Azospirillum</taxon>
    </lineage>
</organism>
<protein>
    <submittedName>
        <fullName evidence="11">Chemotaxis protein</fullName>
    </submittedName>
</protein>
<dbReference type="OrthoDB" id="8482111at2"/>
<proteinExistence type="inferred from homology"/>
<accession>A0A2B8B708</accession>
<comment type="similarity">
    <text evidence="4">Belongs to the methyl-accepting chemotaxis (MCP) protein family.</text>
</comment>
<dbReference type="CDD" id="cd06225">
    <property type="entry name" value="HAMP"/>
    <property type="match status" value="1"/>
</dbReference>
<dbReference type="SMART" id="SM00283">
    <property type="entry name" value="MA"/>
    <property type="match status" value="1"/>
</dbReference>
<dbReference type="InterPro" id="IPR000727">
    <property type="entry name" value="T_SNARE_dom"/>
</dbReference>
<evidence type="ECO:0000256" key="1">
    <source>
        <dbReference type="ARBA" id="ARBA00004429"/>
    </source>
</evidence>
<keyword evidence="7" id="KW-0732">Signal</keyword>
<evidence type="ECO:0000313" key="12">
    <source>
        <dbReference type="Proteomes" id="UP000225379"/>
    </source>
</evidence>
<comment type="caution">
    <text evidence="11">The sequence shown here is derived from an EMBL/GenBank/DDBJ whole genome shotgun (WGS) entry which is preliminary data.</text>
</comment>
<keyword evidence="3 5" id="KW-0807">Transducer</keyword>
<dbReference type="InterPro" id="IPR004089">
    <property type="entry name" value="MCPsignal_dom"/>
</dbReference>
<dbReference type="PROSITE" id="PS50192">
    <property type="entry name" value="T_SNARE"/>
    <property type="match status" value="1"/>
</dbReference>
<keyword evidence="2" id="KW-1003">Cell membrane</keyword>
<dbReference type="PROSITE" id="PS50885">
    <property type="entry name" value="HAMP"/>
    <property type="match status" value="1"/>
</dbReference>
<name>A0A2B8B708_9PROT</name>
<keyword evidence="2" id="KW-0472">Membrane</keyword>
<evidence type="ECO:0000256" key="2">
    <source>
        <dbReference type="ARBA" id="ARBA00022519"/>
    </source>
</evidence>
<dbReference type="Gene3D" id="1.10.287.950">
    <property type="entry name" value="Methyl-accepting chemotaxis protein"/>
    <property type="match status" value="1"/>
</dbReference>
<dbReference type="PANTHER" id="PTHR32089">
    <property type="entry name" value="METHYL-ACCEPTING CHEMOTAXIS PROTEIN MCPB"/>
    <property type="match status" value="1"/>
</dbReference>
<feature type="signal peptide" evidence="7">
    <location>
        <begin position="1"/>
        <end position="25"/>
    </location>
</feature>
<dbReference type="GO" id="GO:0005886">
    <property type="term" value="C:plasma membrane"/>
    <property type="evidence" value="ECO:0007669"/>
    <property type="project" value="UniProtKB-SubCell"/>
</dbReference>
<evidence type="ECO:0000259" key="8">
    <source>
        <dbReference type="PROSITE" id="PS50111"/>
    </source>
</evidence>
<keyword evidence="12" id="KW-1185">Reference proteome</keyword>
<evidence type="ECO:0000256" key="7">
    <source>
        <dbReference type="SAM" id="SignalP"/>
    </source>
</evidence>
<dbReference type="InterPro" id="IPR003660">
    <property type="entry name" value="HAMP_dom"/>
</dbReference>
<evidence type="ECO:0000313" key="11">
    <source>
        <dbReference type="EMBL" id="PGH53328.1"/>
    </source>
</evidence>
<dbReference type="AlphaFoldDB" id="A0A2B8B708"/>
<dbReference type="Pfam" id="PF00672">
    <property type="entry name" value="HAMP"/>
    <property type="match status" value="1"/>
</dbReference>
<keyword evidence="6" id="KW-0175">Coiled coil</keyword>
<dbReference type="PROSITE" id="PS50111">
    <property type="entry name" value="CHEMOTAXIS_TRANSDUC_2"/>
    <property type="match status" value="1"/>
</dbReference>
<feature type="domain" description="Methyl-accepting transducer" evidence="8">
    <location>
        <begin position="319"/>
        <end position="555"/>
    </location>
</feature>
<keyword evidence="2" id="KW-0997">Cell inner membrane</keyword>
<evidence type="ECO:0000256" key="5">
    <source>
        <dbReference type="PROSITE-ProRule" id="PRU00284"/>
    </source>
</evidence>
<evidence type="ECO:0000256" key="3">
    <source>
        <dbReference type="ARBA" id="ARBA00023224"/>
    </source>
</evidence>
<feature type="domain" description="T-SNARE coiled-coil homology" evidence="9">
    <location>
        <begin position="471"/>
        <end position="533"/>
    </location>
</feature>
<gene>
    <name evidence="11" type="ORF">CRT60_25885</name>
</gene>
<comment type="subcellular location">
    <subcellularLocation>
        <location evidence="1">Cell inner membrane</location>
        <topology evidence="1">Multi-pass membrane protein</topology>
    </subcellularLocation>
</comment>
<evidence type="ECO:0000256" key="6">
    <source>
        <dbReference type="SAM" id="Coils"/>
    </source>
</evidence>
<dbReference type="PANTHER" id="PTHR32089:SF112">
    <property type="entry name" value="LYSOZYME-LIKE PROTEIN-RELATED"/>
    <property type="match status" value="1"/>
</dbReference>
<dbReference type="Proteomes" id="UP000225379">
    <property type="component" value="Unassembled WGS sequence"/>
</dbReference>
<dbReference type="Gene3D" id="6.10.340.10">
    <property type="match status" value="1"/>
</dbReference>
<dbReference type="Pfam" id="PF00015">
    <property type="entry name" value="MCPsignal"/>
    <property type="match status" value="1"/>
</dbReference>
<dbReference type="GO" id="GO:0007165">
    <property type="term" value="P:signal transduction"/>
    <property type="evidence" value="ECO:0007669"/>
    <property type="project" value="UniProtKB-KW"/>
</dbReference>